<dbReference type="GO" id="GO:0005524">
    <property type="term" value="F:ATP binding"/>
    <property type="evidence" value="ECO:0007669"/>
    <property type="project" value="InterPro"/>
</dbReference>
<name>A0A836CB95_9STRA</name>
<dbReference type="PIRSF" id="PIRSF000654">
    <property type="entry name" value="Integrin-linked_kinase"/>
    <property type="match status" value="1"/>
</dbReference>
<comment type="caution">
    <text evidence="2">The sequence shown here is derived from an EMBL/GenBank/DDBJ whole genome shotgun (WGS) entry which is preliminary data.</text>
</comment>
<evidence type="ECO:0000313" key="2">
    <source>
        <dbReference type="EMBL" id="KAG5177986.1"/>
    </source>
</evidence>
<keyword evidence="3" id="KW-1185">Reference proteome</keyword>
<gene>
    <name evidence="2" type="ORF">JKP88DRAFT_169515</name>
</gene>
<proteinExistence type="predicted"/>
<dbReference type="InterPro" id="IPR051681">
    <property type="entry name" value="Ser/Thr_Kinases-Pseudokinases"/>
</dbReference>
<dbReference type="SMART" id="SM00220">
    <property type="entry name" value="S_TKc"/>
    <property type="match status" value="1"/>
</dbReference>
<protein>
    <submittedName>
        <fullName evidence="2">Kinase-like domain-containing protein</fullName>
    </submittedName>
</protein>
<feature type="domain" description="Protein kinase" evidence="1">
    <location>
        <begin position="1"/>
        <end position="248"/>
    </location>
</feature>
<organism evidence="2 3">
    <name type="scientific">Tribonema minus</name>
    <dbReference type="NCBI Taxonomy" id="303371"/>
    <lineage>
        <taxon>Eukaryota</taxon>
        <taxon>Sar</taxon>
        <taxon>Stramenopiles</taxon>
        <taxon>Ochrophyta</taxon>
        <taxon>PX clade</taxon>
        <taxon>Xanthophyceae</taxon>
        <taxon>Tribonematales</taxon>
        <taxon>Tribonemataceae</taxon>
        <taxon>Tribonema</taxon>
    </lineage>
</organism>
<dbReference type="InterPro" id="IPR008271">
    <property type="entry name" value="Ser/Thr_kinase_AS"/>
</dbReference>
<dbReference type="SUPFAM" id="SSF56112">
    <property type="entry name" value="Protein kinase-like (PK-like)"/>
    <property type="match status" value="1"/>
</dbReference>
<dbReference type="AlphaFoldDB" id="A0A836CB95"/>
<dbReference type="InterPro" id="IPR001245">
    <property type="entry name" value="Ser-Thr/Tyr_kinase_cat_dom"/>
</dbReference>
<dbReference type="PANTHER" id="PTHR44329">
    <property type="entry name" value="SERINE/THREONINE-PROTEIN KINASE TNNI3K-RELATED"/>
    <property type="match status" value="1"/>
</dbReference>
<keyword evidence="2" id="KW-0808">Transferase</keyword>
<accession>A0A836CB95</accession>
<evidence type="ECO:0000259" key="1">
    <source>
        <dbReference type="PROSITE" id="PS50011"/>
    </source>
</evidence>
<keyword evidence="2" id="KW-0418">Kinase</keyword>
<dbReference type="GO" id="GO:0004674">
    <property type="term" value="F:protein serine/threonine kinase activity"/>
    <property type="evidence" value="ECO:0007669"/>
    <property type="project" value="TreeGrafter"/>
</dbReference>
<dbReference type="InterPro" id="IPR000719">
    <property type="entry name" value="Prot_kinase_dom"/>
</dbReference>
<dbReference type="Pfam" id="PF07714">
    <property type="entry name" value="PK_Tyr_Ser-Thr"/>
    <property type="match status" value="1"/>
</dbReference>
<dbReference type="OrthoDB" id="119646at2759"/>
<sequence length="258" mass="27845">MWLPQVYIKFTKELYILATLRHPRVVEVVGCAASATEMTILMEYMMRGSLRRVLSDEHAWQQQFTPTMRHQVLCDIAAGMLFLHDNRVHHGDLKSQNVLITDWGRAKLTDFGLSRTTDAVSSFTGRSTLAGGTVAWMAPEAFSARRRSAEHCALSDVYSYAIVTWEVLAGAIGGDAAIPWCGLSIVDVIAAVAIRGERPPLPPGCVANANVAGAARHEALMRRCWAALPADRLPFKEIVASIGSGPVAADDGGGGAES</sequence>
<dbReference type="InterPro" id="IPR011009">
    <property type="entry name" value="Kinase-like_dom_sf"/>
</dbReference>
<dbReference type="PROSITE" id="PS50011">
    <property type="entry name" value="PROTEIN_KINASE_DOM"/>
    <property type="match status" value="1"/>
</dbReference>
<dbReference type="Proteomes" id="UP000664859">
    <property type="component" value="Unassembled WGS sequence"/>
</dbReference>
<dbReference type="EMBL" id="JAFCMP010000519">
    <property type="protein sequence ID" value="KAG5177986.1"/>
    <property type="molecule type" value="Genomic_DNA"/>
</dbReference>
<dbReference type="PROSITE" id="PS00108">
    <property type="entry name" value="PROTEIN_KINASE_ST"/>
    <property type="match status" value="1"/>
</dbReference>
<evidence type="ECO:0000313" key="3">
    <source>
        <dbReference type="Proteomes" id="UP000664859"/>
    </source>
</evidence>
<dbReference type="Gene3D" id="1.10.510.10">
    <property type="entry name" value="Transferase(Phosphotransferase) domain 1"/>
    <property type="match status" value="1"/>
</dbReference>
<reference evidence="2" key="1">
    <citation type="submission" date="2021-02" db="EMBL/GenBank/DDBJ databases">
        <title>First Annotated Genome of the Yellow-green Alga Tribonema minus.</title>
        <authorList>
            <person name="Mahan K.M."/>
        </authorList>
    </citation>
    <scope>NUCLEOTIDE SEQUENCE</scope>
    <source>
        <strain evidence="2">UTEX B ZZ1240</strain>
    </source>
</reference>